<reference evidence="2 3" key="1">
    <citation type="submission" date="2016-07" db="EMBL/GenBank/DDBJ databases">
        <title>Pervasive Adenine N6-methylation of Active Genes in Fungi.</title>
        <authorList>
            <consortium name="DOE Joint Genome Institute"/>
            <person name="Mondo S.J."/>
            <person name="Dannebaum R.O."/>
            <person name="Kuo R.C."/>
            <person name="Labutti K."/>
            <person name="Haridas S."/>
            <person name="Kuo A."/>
            <person name="Salamov A."/>
            <person name="Ahrendt S.R."/>
            <person name="Lipzen A."/>
            <person name="Sullivan W."/>
            <person name="Andreopoulos W.B."/>
            <person name="Clum A."/>
            <person name="Lindquist E."/>
            <person name="Daum C."/>
            <person name="Ramamoorthy G.K."/>
            <person name="Gryganskyi A."/>
            <person name="Culley D."/>
            <person name="Magnuson J.K."/>
            <person name="James T.Y."/>
            <person name="O'Malley M.A."/>
            <person name="Stajich J.E."/>
            <person name="Spatafora J.W."/>
            <person name="Visel A."/>
            <person name="Grigoriev I.V."/>
        </authorList>
    </citation>
    <scope>NUCLEOTIDE SEQUENCE [LARGE SCALE GENOMIC DNA]</scope>
    <source>
        <strain evidence="2 3">CBS 115471</strain>
    </source>
</reference>
<evidence type="ECO:0000313" key="3">
    <source>
        <dbReference type="Proteomes" id="UP000193144"/>
    </source>
</evidence>
<feature type="compositionally biased region" description="Basic and acidic residues" evidence="1">
    <location>
        <begin position="97"/>
        <end position="113"/>
    </location>
</feature>
<dbReference type="EMBL" id="MCFA01000127">
    <property type="protein sequence ID" value="ORY05287.1"/>
    <property type="molecule type" value="Genomic_DNA"/>
</dbReference>
<proteinExistence type="predicted"/>
<feature type="compositionally biased region" description="Polar residues" evidence="1">
    <location>
        <begin position="225"/>
        <end position="234"/>
    </location>
</feature>
<sequence>MAHLPDAPSDIALNYYKYQTYAKLEDVLGARNPDEAGVARHDSHHFPEREAYSIEVLQVETPSSSNEEDENDAFEMKFRRSGLGRQLDASENGSETGGEHPDSPELAPNDRLRSHGISGRPASLVTAAVAKAIDDMSASESSDVDLSDINDQRRTRTMFRRKESYPEIPPEPYLQPVQRNENFPEDPSTLHLDNPNTELPFKHHMRARTFPLRMRPIPSHGSDAHPQSHSQEQSKVLIPPPDTLRSGAPTLQVPQQHLARPLHMQPHPGRARPLPPTHPRPHFAPNPAPIAVPLPRRPSNPPPPVSPATDTFYRELKSKLWKLAQELEARGDANRVSFKEDEIPSPDTPIDDVWDKDDDVPWDDEVVVNEEEHENAIDEESFHGIGVESLVDALKRRGSGIGIGRRMSEGRGRRAARERAERARAAWLRGPD</sequence>
<feature type="region of interest" description="Disordered" evidence="1">
    <location>
        <begin position="214"/>
        <end position="311"/>
    </location>
</feature>
<dbReference type="OrthoDB" id="10434080at2759"/>
<feature type="compositionally biased region" description="Basic and acidic residues" evidence="1">
    <location>
        <begin position="150"/>
        <end position="165"/>
    </location>
</feature>
<comment type="caution">
    <text evidence="2">The sequence shown here is derived from an EMBL/GenBank/DDBJ whole genome shotgun (WGS) entry which is preliminary data.</text>
</comment>
<accession>A0A1Y1Z5N3</accession>
<keyword evidence="3" id="KW-1185">Reference proteome</keyword>
<gene>
    <name evidence="2" type="ORF">BCR34DRAFT_48060</name>
</gene>
<protein>
    <submittedName>
        <fullName evidence="2">Uncharacterized protein</fullName>
    </submittedName>
</protein>
<feature type="region of interest" description="Disordered" evidence="1">
    <location>
        <begin position="59"/>
        <end position="119"/>
    </location>
</feature>
<name>A0A1Y1Z5N3_9PLEO</name>
<evidence type="ECO:0000313" key="2">
    <source>
        <dbReference type="EMBL" id="ORY05287.1"/>
    </source>
</evidence>
<feature type="compositionally biased region" description="Pro residues" evidence="1">
    <location>
        <begin position="273"/>
        <end position="306"/>
    </location>
</feature>
<dbReference type="Proteomes" id="UP000193144">
    <property type="component" value="Unassembled WGS sequence"/>
</dbReference>
<dbReference type="AlphaFoldDB" id="A0A1Y1Z5N3"/>
<feature type="region of interest" description="Disordered" evidence="1">
    <location>
        <begin position="335"/>
        <end position="359"/>
    </location>
</feature>
<feature type="region of interest" description="Disordered" evidence="1">
    <location>
        <begin position="135"/>
        <end position="201"/>
    </location>
</feature>
<feature type="compositionally biased region" description="Acidic residues" evidence="1">
    <location>
        <begin position="349"/>
        <end position="359"/>
    </location>
</feature>
<organism evidence="2 3">
    <name type="scientific">Clohesyomyces aquaticus</name>
    <dbReference type="NCBI Taxonomy" id="1231657"/>
    <lineage>
        <taxon>Eukaryota</taxon>
        <taxon>Fungi</taxon>
        <taxon>Dikarya</taxon>
        <taxon>Ascomycota</taxon>
        <taxon>Pezizomycotina</taxon>
        <taxon>Dothideomycetes</taxon>
        <taxon>Pleosporomycetidae</taxon>
        <taxon>Pleosporales</taxon>
        <taxon>Lindgomycetaceae</taxon>
        <taxon>Clohesyomyces</taxon>
    </lineage>
</organism>
<evidence type="ECO:0000256" key="1">
    <source>
        <dbReference type="SAM" id="MobiDB-lite"/>
    </source>
</evidence>